<dbReference type="PIRSF" id="PIRSF006113">
    <property type="entry name" value="PTP_synth"/>
    <property type="match status" value="1"/>
</dbReference>
<sequence>MIEIILAEFCFSASHQLCFKDGSSNIHGHSWHLKVFVQAQNLDDMGMIMNYQILRTTIQEQIDQFDRAFLNDSPAFAGKNPTDEVIAMVLFQILSKKINTHELKISGVELWCSERRHIKYSQEVWKKDSQEHSFAC</sequence>
<proteinExistence type="inferred from homology"/>
<comment type="caution">
    <text evidence="9">The sequence shown here is derived from an EMBL/GenBank/DDBJ whole genome shotgun (WGS) entry which is preliminary data.</text>
</comment>
<dbReference type="Gene3D" id="3.30.479.10">
    <property type="entry name" value="6-pyruvoyl tetrahydropterin synthase/QueD"/>
    <property type="match status" value="1"/>
</dbReference>
<comment type="similarity">
    <text evidence="2 8">Belongs to the PTPS family. QueD subfamily.</text>
</comment>
<evidence type="ECO:0000256" key="2">
    <source>
        <dbReference type="ARBA" id="ARBA00008900"/>
    </source>
</evidence>
<dbReference type="PANTHER" id="PTHR12589:SF7">
    <property type="entry name" value="6-PYRUVOYL TETRAHYDROBIOPTERIN SYNTHASE"/>
    <property type="match status" value="1"/>
</dbReference>
<dbReference type="InterPro" id="IPR038418">
    <property type="entry name" value="6-PTP_synth/QueD_sf"/>
</dbReference>
<evidence type="ECO:0000256" key="3">
    <source>
        <dbReference type="ARBA" id="ARBA00018141"/>
    </source>
</evidence>
<dbReference type="PANTHER" id="PTHR12589">
    <property type="entry name" value="PYRUVOYL TETRAHYDROBIOPTERIN SYNTHASE"/>
    <property type="match status" value="1"/>
</dbReference>
<evidence type="ECO:0000256" key="5">
    <source>
        <dbReference type="ARBA" id="ARBA00022833"/>
    </source>
</evidence>
<comment type="pathway">
    <text evidence="1 8">Purine metabolism; 7-cyano-7-deazaguanine biosynthesis.</text>
</comment>
<organism evidence="9 10">
    <name type="scientific">candidate division CSSED10-310 bacterium</name>
    <dbReference type="NCBI Taxonomy" id="2855610"/>
    <lineage>
        <taxon>Bacteria</taxon>
        <taxon>Bacteria division CSSED10-310</taxon>
    </lineage>
</organism>
<evidence type="ECO:0000256" key="4">
    <source>
        <dbReference type="ARBA" id="ARBA00022723"/>
    </source>
</evidence>
<keyword evidence="4 8" id="KW-0479">Metal-binding</keyword>
<dbReference type="Pfam" id="PF01242">
    <property type="entry name" value="PTPS"/>
    <property type="match status" value="1"/>
</dbReference>
<gene>
    <name evidence="9" type="ORF">ACFL27_24630</name>
</gene>
<keyword evidence="5 8" id="KW-0862">Zinc</keyword>
<comment type="catalytic activity">
    <reaction evidence="7 8">
        <text>7,8-dihydroneopterin 3'-triphosphate + H2O = 6-carboxy-5,6,7,8-tetrahydropterin + triphosphate + acetaldehyde + 2 H(+)</text>
        <dbReference type="Rhea" id="RHEA:27966"/>
        <dbReference type="ChEBI" id="CHEBI:15343"/>
        <dbReference type="ChEBI" id="CHEBI:15377"/>
        <dbReference type="ChEBI" id="CHEBI:15378"/>
        <dbReference type="ChEBI" id="CHEBI:18036"/>
        <dbReference type="ChEBI" id="CHEBI:58462"/>
        <dbReference type="ChEBI" id="CHEBI:61032"/>
        <dbReference type="EC" id="4.1.2.50"/>
    </reaction>
</comment>
<dbReference type="SUPFAM" id="SSF55620">
    <property type="entry name" value="Tetrahydrobiopterin biosynthesis enzymes-like"/>
    <property type="match status" value="1"/>
</dbReference>
<dbReference type="EC" id="4.-.-.-" evidence="8"/>
<keyword evidence="6 8" id="KW-0456">Lyase</keyword>
<accession>A0ABV6Z4W6</accession>
<evidence type="ECO:0000256" key="7">
    <source>
        <dbReference type="ARBA" id="ARBA00048807"/>
    </source>
</evidence>
<dbReference type="EMBL" id="JBHPBY010000489">
    <property type="protein sequence ID" value="MFC1853396.1"/>
    <property type="molecule type" value="Genomic_DNA"/>
</dbReference>
<evidence type="ECO:0000313" key="10">
    <source>
        <dbReference type="Proteomes" id="UP001594351"/>
    </source>
</evidence>
<dbReference type="Proteomes" id="UP001594351">
    <property type="component" value="Unassembled WGS sequence"/>
</dbReference>
<comment type="cofactor">
    <cofactor evidence="8">
        <name>Zn(2+)</name>
        <dbReference type="ChEBI" id="CHEBI:29105"/>
    </cofactor>
    <text evidence="8">Binds 1 zinc ion per subunit.</text>
</comment>
<evidence type="ECO:0000256" key="1">
    <source>
        <dbReference type="ARBA" id="ARBA00005061"/>
    </source>
</evidence>
<keyword evidence="8" id="KW-0671">Queuosine biosynthesis</keyword>
<evidence type="ECO:0000256" key="8">
    <source>
        <dbReference type="PIRNR" id="PIRNR006113"/>
    </source>
</evidence>
<keyword evidence="10" id="KW-1185">Reference proteome</keyword>
<dbReference type="InterPro" id="IPR007115">
    <property type="entry name" value="6-PTP_synth/QueD"/>
</dbReference>
<reference evidence="9 10" key="1">
    <citation type="submission" date="2024-09" db="EMBL/GenBank/DDBJ databases">
        <title>Laminarin stimulates single cell rates of sulfate reduction while oxygen inhibits transcriptomic activity in coastal marine sediment.</title>
        <authorList>
            <person name="Lindsay M."/>
            <person name="Orcutt B."/>
            <person name="Emerson D."/>
            <person name="Stepanauskas R."/>
            <person name="D'Angelo T."/>
        </authorList>
    </citation>
    <scope>NUCLEOTIDE SEQUENCE [LARGE SCALE GENOMIC DNA]</scope>
    <source>
        <strain evidence="9">SAG AM-311-K15</strain>
    </source>
</reference>
<evidence type="ECO:0000256" key="6">
    <source>
        <dbReference type="ARBA" id="ARBA00023239"/>
    </source>
</evidence>
<name>A0ABV6Z4W6_UNCC1</name>
<protein>
    <recommendedName>
        <fullName evidence="3 8">6-carboxy-5,6,7,8-tetrahydropterin synthase</fullName>
        <ecNumber evidence="8">4.-.-.-</ecNumber>
    </recommendedName>
</protein>
<evidence type="ECO:0000313" key="9">
    <source>
        <dbReference type="EMBL" id="MFC1853396.1"/>
    </source>
</evidence>